<organism evidence="1 2">
    <name type="scientific">Olea europaea subsp. europaea</name>
    <dbReference type="NCBI Taxonomy" id="158383"/>
    <lineage>
        <taxon>Eukaryota</taxon>
        <taxon>Viridiplantae</taxon>
        <taxon>Streptophyta</taxon>
        <taxon>Embryophyta</taxon>
        <taxon>Tracheophyta</taxon>
        <taxon>Spermatophyta</taxon>
        <taxon>Magnoliopsida</taxon>
        <taxon>eudicotyledons</taxon>
        <taxon>Gunneridae</taxon>
        <taxon>Pentapetalae</taxon>
        <taxon>asterids</taxon>
        <taxon>lamiids</taxon>
        <taxon>Lamiales</taxon>
        <taxon>Oleaceae</taxon>
        <taxon>Oleeae</taxon>
        <taxon>Olea</taxon>
    </lineage>
</organism>
<dbReference type="AlphaFoldDB" id="A0A8S0S412"/>
<reference evidence="1 2" key="1">
    <citation type="submission" date="2019-12" db="EMBL/GenBank/DDBJ databases">
        <authorList>
            <person name="Alioto T."/>
            <person name="Alioto T."/>
            <person name="Gomez Garrido J."/>
        </authorList>
    </citation>
    <scope>NUCLEOTIDE SEQUENCE [LARGE SCALE GENOMIC DNA]</scope>
</reference>
<dbReference type="EMBL" id="CACTIH010003862">
    <property type="protein sequence ID" value="CAA2986466.1"/>
    <property type="molecule type" value="Genomic_DNA"/>
</dbReference>
<proteinExistence type="predicted"/>
<dbReference type="Gramene" id="OE9A047747T1">
    <property type="protein sequence ID" value="OE9A047747C1"/>
    <property type="gene ID" value="OE9A047747"/>
</dbReference>
<evidence type="ECO:0000313" key="1">
    <source>
        <dbReference type="EMBL" id="CAA2986466.1"/>
    </source>
</evidence>
<dbReference type="Proteomes" id="UP000594638">
    <property type="component" value="Unassembled WGS sequence"/>
</dbReference>
<keyword evidence="1" id="KW-0436">Ligase</keyword>
<gene>
    <name evidence="1" type="ORF">OLEA9_A047747</name>
</gene>
<protein>
    <submittedName>
        <fullName evidence="1">E3 ubiquitin- ligase SINAT2-like</fullName>
    </submittedName>
</protein>
<evidence type="ECO:0000313" key="2">
    <source>
        <dbReference type="Proteomes" id="UP000594638"/>
    </source>
</evidence>
<comment type="caution">
    <text evidence="1">The sequence shown here is derived from an EMBL/GenBank/DDBJ whole genome shotgun (WGS) entry which is preliminary data.</text>
</comment>
<accession>A0A8S0S412</accession>
<sequence>MKCLESGCNSPKNQMLLAFCQQNLVSWSVLLLRNFTYHPLGKIMTPRGSTSENLNERKDVDYAIAPEIVEVGTFPSRKSSTLAKRGVASNAAVHELLERPICMNVMCPPIHQCPKWPHFMLKVHIKNHDAVVKIPSHITAGLGTNRIAGAAPTIALMLERNASTGDIPFLVAHLKNDGVLLTTDTSRPNPKM</sequence>
<name>A0A8S0S412_OLEEU</name>
<keyword evidence="2" id="KW-1185">Reference proteome</keyword>
<dbReference type="GO" id="GO:0016874">
    <property type="term" value="F:ligase activity"/>
    <property type="evidence" value="ECO:0007669"/>
    <property type="project" value="UniProtKB-KW"/>
</dbReference>